<evidence type="ECO:0000313" key="3">
    <source>
        <dbReference type="Proteomes" id="UP000693981"/>
    </source>
</evidence>
<dbReference type="EMBL" id="JAGDFL010000262">
    <property type="protein sequence ID" value="KAG7394607.1"/>
    <property type="molecule type" value="Genomic_DNA"/>
</dbReference>
<feature type="compositionally biased region" description="Basic and acidic residues" evidence="1">
    <location>
        <begin position="16"/>
        <end position="35"/>
    </location>
</feature>
<feature type="region of interest" description="Disordered" evidence="1">
    <location>
        <begin position="148"/>
        <end position="187"/>
    </location>
</feature>
<organism evidence="2 3">
    <name type="scientific">Phytophthora boehmeriae</name>
    <dbReference type="NCBI Taxonomy" id="109152"/>
    <lineage>
        <taxon>Eukaryota</taxon>
        <taxon>Sar</taxon>
        <taxon>Stramenopiles</taxon>
        <taxon>Oomycota</taxon>
        <taxon>Peronosporomycetes</taxon>
        <taxon>Peronosporales</taxon>
        <taxon>Peronosporaceae</taxon>
        <taxon>Phytophthora</taxon>
    </lineage>
</organism>
<gene>
    <name evidence="2" type="ORF">PHYBOEH_004965</name>
</gene>
<evidence type="ECO:0000313" key="2">
    <source>
        <dbReference type="EMBL" id="KAG7394607.1"/>
    </source>
</evidence>
<dbReference type="AlphaFoldDB" id="A0A8T1WL26"/>
<feature type="region of interest" description="Disordered" evidence="1">
    <location>
        <begin position="16"/>
        <end position="59"/>
    </location>
</feature>
<reference evidence="2" key="1">
    <citation type="submission" date="2021-02" db="EMBL/GenBank/DDBJ databases">
        <authorList>
            <person name="Palmer J.M."/>
        </authorList>
    </citation>
    <scope>NUCLEOTIDE SEQUENCE</scope>
    <source>
        <strain evidence="2">SCRP23</strain>
    </source>
</reference>
<comment type="caution">
    <text evidence="2">The sequence shown here is derived from an EMBL/GenBank/DDBJ whole genome shotgun (WGS) entry which is preliminary data.</text>
</comment>
<dbReference type="OrthoDB" id="129762at2759"/>
<dbReference type="Proteomes" id="UP000693981">
    <property type="component" value="Unassembled WGS sequence"/>
</dbReference>
<evidence type="ECO:0000256" key="1">
    <source>
        <dbReference type="SAM" id="MobiDB-lite"/>
    </source>
</evidence>
<accession>A0A8T1WL26</accession>
<protein>
    <submittedName>
        <fullName evidence="2">Uncharacterized protein</fullName>
    </submittedName>
</protein>
<proteinExistence type="predicted"/>
<name>A0A8T1WL26_9STRA</name>
<keyword evidence="3" id="KW-1185">Reference proteome</keyword>
<sequence length="214" mass="23698">MDEVETLKRELEALRAQLEAERKKNNARQDPDTPQRTEAAIQNGKPTPKSQEAYRVSPRKESRLYIHHAAVGSRRGKWWFRERQVLGRSQSDDDCATLKVRETWVWSGRTVILDKIVRVDDHEEPEASGMPQKVEAQDGDAVVKCDVKDSTVGSPRSTPRDPAQPSKDAKTSEAANTTDVAGGTADIEAPELGLQALVTTAEEEIRTPDSVIGT</sequence>